<dbReference type="CDD" id="cd07032">
    <property type="entry name" value="RNAP_I_II_AC40"/>
    <property type="match status" value="1"/>
</dbReference>
<comment type="caution">
    <text evidence="8">The sequence shown here is derived from an EMBL/GenBank/DDBJ whole genome shotgun (WGS) entry which is preliminary data.</text>
</comment>
<evidence type="ECO:0000256" key="3">
    <source>
        <dbReference type="ARBA" id="ARBA00022478"/>
    </source>
</evidence>
<organism evidence="8 9">
    <name type="scientific">Parnassius apollo</name>
    <name type="common">Apollo butterfly</name>
    <name type="synonym">Papilio apollo</name>
    <dbReference type="NCBI Taxonomy" id="110799"/>
    <lineage>
        <taxon>Eukaryota</taxon>
        <taxon>Metazoa</taxon>
        <taxon>Ecdysozoa</taxon>
        <taxon>Arthropoda</taxon>
        <taxon>Hexapoda</taxon>
        <taxon>Insecta</taxon>
        <taxon>Pterygota</taxon>
        <taxon>Neoptera</taxon>
        <taxon>Endopterygota</taxon>
        <taxon>Lepidoptera</taxon>
        <taxon>Glossata</taxon>
        <taxon>Ditrysia</taxon>
        <taxon>Papilionoidea</taxon>
        <taxon>Papilionidae</taxon>
        <taxon>Parnassiinae</taxon>
        <taxon>Parnassini</taxon>
        <taxon>Parnassius</taxon>
        <taxon>Parnassius</taxon>
    </lineage>
</organism>
<feature type="domain" description="DNA-directed RNA polymerase RpoA/D/Rpb3-type" evidence="7">
    <location>
        <begin position="86"/>
        <end position="362"/>
    </location>
</feature>
<dbReference type="HAMAP" id="MF_00320">
    <property type="entry name" value="RNApol_arch_Rpo3"/>
    <property type="match status" value="1"/>
</dbReference>
<dbReference type="Pfam" id="PF01000">
    <property type="entry name" value="RNA_pol_A_bac"/>
    <property type="match status" value="1"/>
</dbReference>
<dbReference type="InterPro" id="IPR011263">
    <property type="entry name" value="DNA-dir_RNA_pol_RpoA/D/Rpb3"/>
</dbReference>
<evidence type="ECO:0000256" key="1">
    <source>
        <dbReference type="ARBA" id="ARBA00004123"/>
    </source>
</evidence>
<protein>
    <recommendedName>
        <fullName evidence="2">DNA-directed RNA polymerases I and III subunit RPAC1</fullName>
    </recommendedName>
</protein>
<dbReference type="Proteomes" id="UP000691718">
    <property type="component" value="Unassembled WGS sequence"/>
</dbReference>
<dbReference type="InterPro" id="IPR022842">
    <property type="entry name" value="RNAP_Rpo3/Rpb3/RPAC1"/>
</dbReference>
<dbReference type="InterPro" id="IPR050518">
    <property type="entry name" value="Rpo3/RPB3_RNA_Pol_subunit"/>
</dbReference>
<dbReference type="GO" id="GO:0046983">
    <property type="term" value="F:protein dimerization activity"/>
    <property type="evidence" value="ECO:0007669"/>
    <property type="project" value="InterPro"/>
</dbReference>
<dbReference type="EMBL" id="CAJQZP010000288">
    <property type="protein sequence ID" value="CAG4954046.1"/>
    <property type="molecule type" value="Genomic_DNA"/>
</dbReference>
<dbReference type="Pfam" id="PF01193">
    <property type="entry name" value="RNA_pol_L"/>
    <property type="match status" value="1"/>
</dbReference>
<reference evidence="8" key="1">
    <citation type="submission" date="2021-04" db="EMBL/GenBank/DDBJ databases">
        <authorList>
            <person name="Tunstrom K."/>
        </authorList>
    </citation>
    <scope>NUCLEOTIDE SEQUENCE</scope>
</reference>
<dbReference type="GO" id="GO:0005736">
    <property type="term" value="C:RNA polymerase I complex"/>
    <property type="evidence" value="ECO:0007669"/>
    <property type="project" value="TreeGrafter"/>
</dbReference>
<sequence length="366" mass="41607">MTGTTRTTFLNDIDRHSTCPCPGYGAVQYAGVFEIMPKLEQKPRIFLEEYRLKNAANDYGMADEKWNFKKFAKNFRIVIVRLDKFEMEFDLIGIQPAFANAFRRLMLSEVPSMAIEKVMISNNTSIIQDEVLAHRLGLIPLKADPRLFEYRPEDATEGTEFDTLKFSLKVKCTTNKSQPKDSYRTEDLYENHSVYSSQIKWHPIGNQASVYKETDIGPVHGDILISKMRPGHELDLQLIAVKGIGKDHAKFSPVATASYRLLPEVTLTREIRGGQASILQSCFSPGVIGIDSEGKAFVKDARYDTCSRNVYRYEDIKDAVILSRVRDHFIFNVESVGAMPPNIIFVEAVKILRDKCKSLLDELNNF</sequence>
<keyword evidence="9" id="KW-1185">Reference proteome</keyword>
<dbReference type="PROSITE" id="PS00446">
    <property type="entry name" value="RNA_POL_D_30KD"/>
    <property type="match status" value="1"/>
</dbReference>
<evidence type="ECO:0000259" key="7">
    <source>
        <dbReference type="SMART" id="SM00662"/>
    </source>
</evidence>
<dbReference type="PANTHER" id="PTHR11800:SF13">
    <property type="entry name" value="DNA-DIRECTED RNA POLYMERASES I AND III SUBUNIT RPAC1"/>
    <property type="match status" value="1"/>
</dbReference>
<comment type="similarity">
    <text evidence="6">Belongs to the archaeal Rpo3/eukaryotic RPB3 RNA polymerase subunit family.</text>
</comment>
<gene>
    <name evidence="8" type="ORF">PAPOLLO_LOCUS5022</name>
</gene>
<keyword evidence="4" id="KW-0804">Transcription</keyword>
<dbReference type="InterPro" id="IPR011262">
    <property type="entry name" value="DNA-dir_RNA_pol_insert"/>
</dbReference>
<dbReference type="PANTHER" id="PTHR11800">
    <property type="entry name" value="DNA-DIRECTED RNA POLYMERASE"/>
    <property type="match status" value="1"/>
</dbReference>
<dbReference type="SMART" id="SM00662">
    <property type="entry name" value="RPOLD"/>
    <property type="match status" value="1"/>
</dbReference>
<comment type="subcellular location">
    <subcellularLocation>
        <location evidence="1">Nucleus</location>
    </subcellularLocation>
</comment>
<dbReference type="GO" id="GO:0006351">
    <property type="term" value="P:DNA-templated transcription"/>
    <property type="evidence" value="ECO:0007669"/>
    <property type="project" value="InterPro"/>
</dbReference>
<name>A0A8S3WD83_PARAO</name>
<dbReference type="AlphaFoldDB" id="A0A8S3WD83"/>
<dbReference type="NCBIfam" id="NF001988">
    <property type="entry name" value="PRK00783.1"/>
    <property type="match status" value="1"/>
</dbReference>
<proteinExistence type="inferred from homology"/>
<evidence type="ECO:0000256" key="6">
    <source>
        <dbReference type="ARBA" id="ARBA00025804"/>
    </source>
</evidence>
<dbReference type="GO" id="GO:0003899">
    <property type="term" value="F:DNA-directed RNA polymerase activity"/>
    <property type="evidence" value="ECO:0007669"/>
    <property type="project" value="InterPro"/>
</dbReference>
<dbReference type="OrthoDB" id="270173at2759"/>
<dbReference type="GO" id="GO:0005666">
    <property type="term" value="C:RNA polymerase III complex"/>
    <property type="evidence" value="ECO:0007669"/>
    <property type="project" value="TreeGrafter"/>
</dbReference>
<dbReference type="FunFam" id="2.170.120.12:FF:000003">
    <property type="entry name" value="Dna-directed rna polymerases i and iii subunit"/>
    <property type="match status" value="1"/>
</dbReference>
<dbReference type="GO" id="GO:0003677">
    <property type="term" value="F:DNA binding"/>
    <property type="evidence" value="ECO:0007669"/>
    <property type="project" value="InterPro"/>
</dbReference>
<evidence type="ECO:0000256" key="5">
    <source>
        <dbReference type="ARBA" id="ARBA00023242"/>
    </source>
</evidence>
<dbReference type="InterPro" id="IPR033901">
    <property type="entry name" value="RNAPI/III_AC40"/>
</dbReference>
<evidence type="ECO:0000256" key="4">
    <source>
        <dbReference type="ARBA" id="ARBA00023163"/>
    </source>
</evidence>
<accession>A0A8S3WD83</accession>
<evidence type="ECO:0000313" key="8">
    <source>
        <dbReference type="EMBL" id="CAG4954046.1"/>
    </source>
</evidence>
<evidence type="ECO:0000256" key="2">
    <source>
        <dbReference type="ARBA" id="ARBA00022083"/>
    </source>
</evidence>
<keyword evidence="5" id="KW-0539">Nucleus</keyword>
<keyword evidence="3" id="KW-0240">DNA-directed RNA polymerase</keyword>
<dbReference type="InterPro" id="IPR001514">
    <property type="entry name" value="DNA-dir_RNA_pol_30-40kDasu_CS"/>
</dbReference>
<evidence type="ECO:0000313" key="9">
    <source>
        <dbReference type="Proteomes" id="UP000691718"/>
    </source>
</evidence>